<accession>B6GZC1</accession>
<reference evidence="2 4" key="2">
    <citation type="journal article" date="2008" name="Nat. Biotechnol.">
        <title>Genome sequencing and analysis of the filamentous fungus Penicillium chrysogenum.</title>
        <authorList>
            <person name="van den Berg M.A."/>
            <person name="Albang R."/>
            <person name="Albermann K."/>
            <person name="Badger J.H."/>
            <person name="Daran J.-M."/>
            <person name="Driessen A.J.M."/>
            <person name="Garcia-Estrada C."/>
            <person name="Fedorova N.D."/>
            <person name="Harris D.M."/>
            <person name="Heijne W.H.M."/>
            <person name="Joardar V.S."/>
            <person name="Kiel J.A.K.W."/>
            <person name="Kovalchuk A."/>
            <person name="Martin J.F."/>
            <person name="Nierman W.C."/>
            <person name="Nijland J.G."/>
            <person name="Pronk J.T."/>
            <person name="Roubos J.A."/>
            <person name="van der Klei I.J."/>
            <person name="van Peij N.N.M.E."/>
            <person name="Veenhuis M."/>
            <person name="von Doehren H."/>
            <person name="Wagner C."/>
            <person name="Wortman J.R."/>
            <person name="Bovenberg R.A.L."/>
        </authorList>
    </citation>
    <scope>NUCLEOTIDE SEQUENCE [LARGE SCALE GENOMIC DNA]</scope>
    <source>
        <strain evidence="4">ATCC 28089 / DSM 1075 / NRRL 1951 / Wisconsin 54-1255</strain>
        <strain evidence="2">Wisconsin 54-1255</strain>
    </source>
</reference>
<name>B6GZC1_PENRW</name>
<dbReference type="EMBL" id="AM920427">
    <property type="protein sequence ID" value="CAP81284.1"/>
    <property type="molecule type" value="Genomic_DNA"/>
</dbReference>
<dbReference type="AlphaFoldDB" id="B6GZC1"/>
<dbReference type="HOGENOM" id="CLU_1687226_0_0_1"/>
<evidence type="ECO:0000256" key="1">
    <source>
        <dbReference type="SAM" id="MobiDB-lite"/>
    </source>
</evidence>
<evidence type="ECO:0000313" key="4">
    <source>
        <dbReference type="Proteomes" id="UP000000724"/>
    </source>
</evidence>
<evidence type="ECO:0000313" key="3">
    <source>
        <dbReference type="EMBL" id="CAP94233.1"/>
    </source>
</evidence>
<organism evidence="2 4">
    <name type="scientific">Penicillium rubens (strain ATCC 28089 / DSM 1075 / NRRL 1951 / Wisconsin 54-1255)</name>
    <name type="common">Penicillium chrysogenum</name>
    <dbReference type="NCBI Taxonomy" id="500485"/>
    <lineage>
        <taxon>Eukaryota</taxon>
        <taxon>Fungi</taxon>
        <taxon>Dikarya</taxon>
        <taxon>Ascomycota</taxon>
        <taxon>Pezizomycotina</taxon>
        <taxon>Eurotiomycetes</taxon>
        <taxon>Eurotiomycetidae</taxon>
        <taxon>Eurotiales</taxon>
        <taxon>Aspergillaceae</taxon>
        <taxon>Penicillium</taxon>
        <taxon>Penicillium chrysogenum species complex</taxon>
    </lineage>
</organism>
<dbReference type="EMBL" id="AM920433">
    <property type="protein sequence ID" value="CAP94233.1"/>
    <property type="molecule type" value="Genomic_DNA"/>
</dbReference>
<evidence type="ECO:0000313" key="2">
    <source>
        <dbReference type="EMBL" id="CAP81284.1"/>
    </source>
</evidence>
<dbReference type="VEuPathDB" id="FungiDB:PCH_Pc18g00090"/>
<reference evidence="2" key="1">
    <citation type="journal article" date="2006" name="Traffic">
        <title>PEX genes in fungal genomes: common, rare or redundant.</title>
        <authorList>
            <person name="Kiel J.A."/>
            <person name="Veenhuis M."/>
            <person name="van der Klei I.J."/>
        </authorList>
    </citation>
    <scope>NUCLEOTIDE SEQUENCE</scope>
    <source>
        <strain>Wisconsin 54-1255</strain>
    </source>
</reference>
<keyword evidence="4" id="KW-1185">Reference proteome</keyword>
<dbReference type="VEuPathDB" id="FungiDB:PCH_Pc12g16570"/>
<dbReference type="Proteomes" id="UP000000724">
    <property type="component" value="Contig Pc00c18"/>
</dbReference>
<sequence>MPLNPTPQLAVHHGTKLSRSSSAKQPCSSLIVPASFISAKCRYTLNAVCPAPSALSEGRTITLTIQSLNCIAHALALVDGEPVSYRPLERAAKSSEKFLGKFSEDSRVEGMSRAKNESSKPIIVGKFRCVAVSDQVRDRQCRQHQHASDPPLTQAE</sequence>
<protein>
    <submittedName>
        <fullName evidence="2">Uncharacterized protein</fullName>
    </submittedName>
</protein>
<gene>
    <name evidence="2" type="ORF">Pc12g16570</name>
    <name evidence="3" type="ORF">Pc18g00090</name>
    <name evidence="2" type="ORF">PCH_Pc12g16570</name>
    <name evidence="3" type="ORF">PCH_Pc18g00090</name>
</gene>
<feature type="region of interest" description="Disordered" evidence="1">
    <location>
        <begin position="1"/>
        <end position="21"/>
    </location>
</feature>
<dbReference type="Proteomes" id="UP000000724">
    <property type="component" value="Contig Pc00c12"/>
</dbReference>
<proteinExistence type="predicted"/>